<dbReference type="Pfam" id="PF10346">
    <property type="entry name" value="Con-6"/>
    <property type="match status" value="1"/>
</dbReference>
<evidence type="ECO:0000313" key="3">
    <source>
        <dbReference type="Proteomes" id="UP000242877"/>
    </source>
</evidence>
<keyword evidence="3" id="KW-1185">Reference proteome</keyword>
<dbReference type="Proteomes" id="UP000242877">
    <property type="component" value="Unassembled WGS sequence"/>
</dbReference>
<gene>
    <name evidence="2" type="ORF">AAP_01571</name>
</gene>
<protein>
    <submittedName>
        <fullName evidence="2">Conidiation-specific protein 6</fullName>
    </submittedName>
</protein>
<dbReference type="EMBL" id="AZGZ01000005">
    <property type="protein sequence ID" value="KZZ95083.1"/>
    <property type="molecule type" value="Genomic_DNA"/>
</dbReference>
<organism evidence="2 3">
    <name type="scientific">Ascosphaera apis ARSEF 7405</name>
    <dbReference type="NCBI Taxonomy" id="392613"/>
    <lineage>
        <taxon>Eukaryota</taxon>
        <taxon>Fungi</taxon>
        <taxon>Dikarya</taxon>
        <taxon>Ascomycota</taxon>
        <taxon>Pezizomycotina</taxon>
        <taxon>Eurotiomycetes</taxon>
        <taxon>Eurotiomycetidae</taxon>
        <taxon>Onygenales</taxon>
        <taxon>Ascosphaeraceae</taxon>
        <taxon>Ascosphaera</taxon>
    </lineage>
</organism>
<dbReference type="OrthoDB" id="5419162at2759"/>
<feature type="compositionally biased region" description="Acidic residues" evidence="1">
    <location>
        <begin position="48"/>
        <end position="58"/>
    </location>
</feature>
<evidence type="ECO:0000256" key="1">
    <source>
        <dbReference type="SAM" id="MobiDB-lite"/>
    </source>
</evidence>
<feature type="region of interest" description="Disordered" evidence="1">
    <location>
        <begin position="1"/>
        <end position="58"/>
    </location>
</feature>
<reference evidence="2 3" key="1">
    <citation type="journal article" date="2016" name="Genome Biol. Evol.">
        <title>Divergent and convergent evolution of fungal pathogenicity.</title>
        <authorList>
            <person name="Shang Y."/>
            <person name="Xiao G."/>
            <person name="Zheng P."/>
            <person name="Cen K."/>
            <person name="Zhan S."/>
            <person name="Wang C."/>
        </authorList>
    </citation>
    <scope>NUCLEOTIDE SEQUENCE [LARGE SCALE GENOMIC DNA]</scope>
    <source>
        <strain evidence="2 3">ARSEF 7405</strain>
    </source>
</reference>
<comment type="caution">
    <text evidence="2">The sequence shown here is derived from an EMBL/GenBank/DDBJ whole genome shotgun (WGS) entry which is preliminary data.</text>
</comment>
<feature type="compositionally biased region" description="Basic and acidic residues" evidence="1">
    <location>
        <begin position="27"/>
        <end position="42"/>
    </location>
</feature>
<dbReference type="InterPro" id="IPR018824">
    <property type="entry name" value="Conidiation-specific_6"/>
</dbReference>
<sequence>MLKREEQTAVEKSRRVGGLKAALHNPRVKERGKEQAAAKLHDLTSGSEADDDGSDFEE</sequence>
<feature type="compositionally biased region" description="Basic and acidic residues" evidence="1">
    <location>
        <begin position="1"/>
        <end position="14"/>
    </location>
</feature>
<dbReference type="VEuPathDB" id="FungiDB:AAP_01571"/>
<proteinExistence type="predicted"/>
<evidence type="ECO:0000313" key="2">
    <source>
        <dbReference type="EMBL" id="KZZ95083.1"/>
    </source>
</evidence>
<name>A0A162IL89_9EURO</name>
<dbReference type="AlphaFoldDB" id="A0A162IL89"/>
<accession>A0A162IL89</accession>